<accession>A0A345T0F3</accession>
<dbReference type="EMBL" id="CP031264">
    <property type="protein sequence ID" value="AXI79458.1"/>
    <property type="molecule type" value="Genomic_DNA"/>
</dbReference>
<name>A0A345T0F3_9ACTN</name>
<protein>
    <submittedName>
        <fullName evidence="2">Uncharacterized protein</fullName>
    </submittedName>
</protein>
<sequence length="76" mass="7673">MSAWIMLGSGCFLVAMGVLWIAMGGGFVLDGGPILLGLPSGIGSALSTVALGLILLAAVLQVRAGVFARRRADSND</sequence>
<feature type="transmembrane region" description="Helical" evidence="1">
    <location>
        <begin position="7"/>
        <end position="29"/>
    </location>
</feature>
<dbReference type="KEGG" id="stri:C7M71_020640"/>
<evidence type="ECO:0000313" key="3">
    <source>
        <dbReference type="Proteomes" id="UP000249340"/>
    </source>
</evidence>
<evidence type="ECO:0000256" key="1">
    <source>
        <dbReference type="SAM" id="Phobius"/>
    </source>
</evidence>
<evidence type="ECO:0000313" key="2">
    <source>
        <dbReference type="EMBL" id="AXI79458.1"/>
    </source>
</evidence>
<reference evidence="3" key="1">
    <citation type="submission" date="2018-07" db="EMBL/GenBank/DDBJ databases">
        <title>Streptacidiphilus bronchialis DSM 106435 chromosome.</title>
        <authorList>
            <person name="Batra D."/>
            <person name="Gulvik C.A."/>
        </authorList>
    </citation>
    <scope>NUCLEOTIDE SEQUENCE [LARGE SCALE GENOMIC DNA]</scope>
    <source>
        <strain evidence="3">DSM 106435</strain>
    </source>
</reference>
<gene>
    <name evidence="2" type="ORF">C7M71_020640</name>
</gene>
<keyword evidence="1" id="KW-1133">Transmembrane helix</keyword>
<keyword evidence="1" id="KW-0472">Membrane</keyword>
<keyword evidence="1" id="KW-0812">Transmembrane</keyword>
<dbReference type="AlphaFoldDB" id="A0A345T0F3"/>
<feature type="transmembrane region" description="Helical" evidence="1">
    <location>
        <begin position="41"/>
        <end position="62"/>
    </location>
</feature>
<keyword evidence="3" id="KW-1185">Reference proteome</keyword>
<dbReference type="Proteomes" id="UP000249340">
    <property type="component" value="Chromosome"/>
</dbReference>
<proteinExistence type="predicted"/>
<organism evidence="2 3">
    <name type="scientific">Peterkaempfera bronchialis</name>
    <dbReference type="NCBI Taxonomy" id="2126346"/>
    <lineage>
        <taxon>Bacteria</taxon>
        <taxon>Bacillati</taxon>
        <taxon>Actinomycetota</taxon>
        <taxon>Actinomycetes</taxon>
        <taxon>Kitasatosporales</taxon>
        <taxon>Streptomycetaceae</taxon>
        <taxon>Peterkaempfera</taxon>
    </lineage>
</organism>